<gene>
    <name evidence="1" type="ORF">CLV57_0410</name>
</gene>
<dbReference type="Gene3D" id="1.10.620.20">
    <property type="entry name" value="Ribonucleotide Reductase, subunit A"/>
    <property type="match status" value="1"/>
</dbReference>
<proteinExistence type="predicted"/>
<dbReference type="Proteomes" id="UP000242687">
    <property type="component" value="Unassembled WGS sequence"/>
</dbReference>
<dbReference type="InterPro" id="IPR009078">
    <property type="entry name" value="Ferritin-like_SF"/>
</dbReference>
<evidence type="ECO:0008006" key="3">
    <source>
        <dbReference type="Google" id="ProtNLM"/>
    </source>
</evidence>
<evidence type="ECO:0000313" key="2">
    <source>
        <dbReference type="Proteomes" id="UP000242687"/>
    </source>
</evidence>
<comment type="caution">
    <text evidence="1">The sequence shown here is derived from an EMBL/GenBank/DDBJ whole genome shotgun (WGS) entry which is preliminary data.</text>
</comment>
<dbReference type="RefSeq" id="WP_245856823.1">
    <property type="nucleotide sequence ID" value="NZ_PGFJ01000001.1"/>
</dbReference>
<evidence type="ECO:0000313" key="1">
    <source>
        <dbReference type="EMBL" id="PJJ83428.1"/>
    </source>
</evidence>
<protein>
    <recommendedName>
        <fullName evidence="3">Ferritin-like domain-containing protein</fullName>
    </recommendedName>
</protein>
<dbReference type="CDD" id="cd00657">
    <property type="entry name" value="Ferritin_like"/>
    <property type="match status" value="1"/>
</dbReference>
<dbReference type="GO" id="GO:0016491">
    <property type="term" value="F:oxidoreductase activity"/>
    <property type="evidence" value="ECO:0007669"/>
    <property type="project" value="InterPro"/>
</dbReference>
<organism evidence="1 2">
    <name type="scientific">Mucilaginibacter auburnensis</name>
    <dbReference type="NCBI Taxonomy" id="1457233"/>
    <lineage>
        <taxon>Bacteria</taxon>
        <taxon>Pseudomonadati</taxon>
        <taxon>Bacteroidota</taxon>
        <taxon>Sphingobacteriia</taxon>
        <taxon>Sphingobacteriales</taxon>
        <taxon>Sphingobacteriaceae</taxon>
        <taxon>Mucilaginibacter</taxon>
    </lineage>
</organism>
<dbReference type="AlphaFoldDB" id="A0A2H9VRJ9"/>
<reference evidence="1 2" key="1">
    <citation type="submission" date="2017-11" db="EMBL/GenBank/DDBJ databases">
        <title>Genomic Encyclopedia of Archaeal and Bacterial Type Strains, Phase II (KMG-II): From Individual Species to Whole Genera.</title>
        <authorList>
            <person name="Goeker M."/>
        </authorList>
    </citation>
    <scope>NUCLEOTIDE SEQUENCE [LARGE SCALE GENOMIC DNA]</scope>
    <source>
        <strain evidence="1 2">DSM 28175</strain>
    </source>
</reference>
<accession>A0A2H9VRJ9</accession>
<keyword evidence="2" id="KW-1185">Reference proteome</keyword>
<name>A0A2H9VRJ9_9SPHI</name>
<dbReference type="SUPFAM" id="SSF47240">
    <property type="entry name" value="Ferritin-like"/>
    <property type="match status" value="1"/>
</dbReference>
<dbReference type="EMBL" id="PGFJ01000001">
    <property type="protein sequence ID" value="PJJ83428.1"/>
    <property type="molecule type" value="Genomic_DNA"/>
</dbReference>
<sequence length="246" mass="28458">MATICTSQYWINYFKANALEQRVDWTLAPSITAEERETIKASLQAWQLGETSEGLHLISAATKYAHNIGDLPYIDAVKLFIKEEQKHGNNLGRYLDAIDVPRVKKNWGDSLFRKVRYYNTSMEIWTVAVIVVESTAQIFYQSLKNATQCKLLKQICTDILMDEAYHITFQTERLAIILSGKSDFFRWWRSVAYKWFFMATCGLVWFGHRRLFKAGGVTFASFRKKMGLKFRKTLKAVTESHKLVVA</sequence>
<dbReference type="InterPro" id="IPR012348">
    <property type="entry name" value="RNR-like"/>
</dbReference>